<dbReference type="EMBL" id="VDFU01000008">
    <property type="protein sequence ID" value="TNC50102.1"/>
    <property type="molecule type" value="Genomic_DNA"/>
</dbReference>
<accession>A0A5C4N104</accession>
<dbReference type="InterPro" id="IPR050595">
    <property type="entry name" value="Bact_response_regulator"/>
</dbReference>
<dbReference type="GO" id="GO:0000160">
    <property type="term" value="P:phosphorelay signal transduction system"/>
    <property type="evidence" value="ECO:0007669"/>
    <property type="project" value="InterPro"/>
</dbReference>
<dbReference type="InterPro" id="IPR001789">
    <property type="entry name" value="Sig_transdc_resp-reg_receiver"/>
</dbReference>
<name>A0A5C4N104_9RHOB</name>
<dbReference type="AlphaFoldDB" id="A0A5C4N104"/>
<dbReference type="SUPFAM" id="SSF52172">
    <property type="entry name" value="CheY-like"/>
    <property type="match status" value="1"/>
</dbReference>
<feature type="modified residue" description="4-aspartylphosphate" evidence="2">
    <location>
        <position position="72"/>
    </location>
</feature>
<gene>
    <name evidence="4" type="ORF">FHG66_09065</name>
</gene>
<protein>
    <submittedName>
        <fullName evidence="4">Response regulator</fullName>
    </submittedName>
</protein>
<reference evidence="4 5" key="1">
    <citation type="submission" date="2019-06" db="EMBL/GenBank/DDBJ databases">
        <title>YIM 131921 draft genome.</title>
        <authorList>
            <person name="Jiang L."/>
        </authorList>
    </citation>
    <scope>NUCLEOTIDE SEQUENCE [LARGE SCALE GENOMIC DNA]</scope>
    <source>
        <strain evidence="4 5">YIM 131921</strain>
    </source>
</reference>
<dbReference type="PROSITE" id="PS50110">
    <property type="entry name" value="RESPONSE_REGULATORY"/>
    <property type="match status" value="1"/>
</dbReference>
<dbReference type="PANTHER" id="PTHR44591">
    <property type="entry name" value="STRESS RESPONSE REGULATOR PROTEIN 1"/>
    <property type="match status" value="1"/>
</dbReference>
<sequence>MGSLDDLLPHRAASADQPLAGLTLLLVEDSRLSAEGVRMFCRRSGARLRRADSLATAERHLRGYRPDVVIVDLHLPDGSGLDLIAQLSQSRPRIDAILALSGDPDTALLARAAGADAFLAKPLTLAAFQDTLLSRLPSDRRPQGWRAGPPVPPVVDPTALREDLEHAATLLAQADAPLEYVSGFVKGVARTAGDRALAQDAAAAASGTAPDVERLTRSLGRRLSHP</sequence>
<organism evidence="4 5">
    <name type="scientific">Rubellimicrobium rubrum</name>
    <dbReference type="NCBI Taxonomy" id="2585369"/>
    <lineage>
        <taxon>Bacteria</taxon>
        <taxon>Pseudomonadati</taxon>
        <taxon>Pseudomonadota</taxon>
        <taxon>Alphaproteobacteria</taxon>
        <taxon>Rhodobacterales</taxon>
        <taxon>Roseobacteraceae</taxon>
        <taxon>Rubellimicrobium</taxon>
    </lineage>
</organism>
<dbReference type="OrthoDB" id="7831674at2"/>
<dbReference type="Gene3D" id="3.40.50.2300">
    <property type="match status" value="1"/>
</dbReference>
<evidence type="ECO:0000256" key="1">
    <source>
        <dbReference type="ARBA" id="ARBA00022553"/>
    </source>
</evidence>
<proteinExistence type="predicted"/>
<evidence type="ECO:0000313" key="5">
    <source>
        <dbReference type="Proteomes" id="UP000305887"/>
    </source>
</evidence>
<feature type="domain" description="Response regulatory" evidence="3">
    <location>
        <begin position="23"/>
        <end position="136"/>
    </location>
</feature>
<evidence type="ECO:0000259" key="3">
    <source>
        <dbReference type="PROSITE" id="PS50110"/>
    </source>
</evidence>
<dbReference type="PANTHER" id="PTHR44591:SF3">
    <property type="entry name" value="RESPONSE REGULATORY DOMAIN-CONTAINING PROTEIN"/>
    <property type="match status" value="1"/>
</dbReference>
<dbReference type="InterPro" id="IPR011006">
    <property type="entry name" value="CheY-like_superfamily"/>
</dbReference>
<dbReference type="SMART" id="SM00448">
    <property type="entry name" value="REC"/>
    <property type="match status" value="1"/>
</dbReference>
<dbReference type="RefSeq" id="WP_139076426.1">
    <property type="nucleotide sequence ID" value="NZ_VDFU01000008.1"/>
</dbReference>
<dbReference type="CDD" id="cd00156">
    <property type="entry name" value="REC"/>
    <property type="match status" value="1"/>
</dbReference>
<evidence type="ECO:0000256" key="2">
    <source>
        <dbReference type="PROSITE-ProRule" id="PRU00169"/>
    </source>
</evidence>
<dbReference type="Proteomes" id="UP000305887">
    <property type="component" value="Unassembled WGS sequence"/>
</dbReference>
<keyword evidence="1 2" id="KW-0597">Phosphoprotein</keyword>
<keyword evidence="5" id="KW-1185">Reference proteome</keyword>
<comment type="caution">
    <text evidence="4">The sequence shown here is derived from an EMBL/GenBank/DDBJ whole genome shotgun (WGS) entry which is preliminary data.</text>
</comment>
<evidence type="ECO:0000313" key="4">
    <source>
        <dbReference type="EMBL" id="TNC50102.1"/>
    </source>
</evidence>
<dbReference type="Pfam" id="PF00072">
    <property type="entry name" value="Response_reg"/>
    <property type="match status" value="1"/>
</dbReference>